<organism evidence="3 4">
    <name type="scientific">Arabidopsis thaliana</name>
    <name type="common">Mouse-ear cress</name>
    <dbReference type="NCBI Taxonomy" id="3702"/>
    <lineage>
        <taxon>Eukaryota</taxon>
        <taxon>Viridiplantae</taxon>
        <taxon>Streptophyta</taxon>
        <taxon>Embryophyta</taxon>
        <taxon>Tracheophyta</taxon>
        <taxon>Spermatophyta</taxon>
        <taxon>Magnoliopsida</taxon>
        <taxon>eudicotyledons</taxon>
        <taxon>Gunneridae</taxon>
        <taxon>Pentapetalae</taxon>
        <taxon>rosids</taxon>
        <taxon>malvids</taxon>
        <taxon>Brassicales</taxon>
        <taxon>Brassicaceae</taxon>
        <taxon>Camelineae</taxon>
        <taxon>Arabidopsis</taxon>
    </lineage>
</organism>
<feature type="signal peptide" evidence="2">
    <location>
        <begin position="1"/>
        <end position="24"/>
    </location>
</feature>
<dbReference type="Proteomes" id="UP000078284">
    <property type="component" value="Chromosome 1"/>
</dbReference>
<feature type="chain" id="PRO_5008095497" evidence="2">
    <location>
        <begin position="25"/>
        <end position="86"/>
    </location>
</feature>
<evidence type="ECO:0000313" key="4">
    <source>
        <dbReference type="Proteomes" id="UP000078284"/>
    </source>
</evidence>
<dbReference type="AlphaFoldDB" id="A0A178W0Y6"/>
<proteinExistence type="predicted"/>
<dbReference type="ExpressionAtlas" id="A0A178W0Y6">
    <property type="expression patterns" value="baseline"/>
</dbReference>
<reference evidence="4" key="1">
    <citation type="journal article" date="2016" name="Proc. Natl. Acad. Sci. U.S.A.">
        <title>Chromosome-level assembly of Arabidopsis thaliana Ler reveals the extent of translocation and inversion polymorphisms.</title>
        <authorList>
            <person name="Zapata L."/>
            <person name="Ding J."/>
            <person name="Willing E.M."/>
            <person name="Hartwig B."/>
            <person name="Bezdan D."/>
            <person name="Jiao W.B."/>
            <person name="Patel V."/>
            <person name="Velikkakam James G."/>
            <person name="Koornneef M."/>
            <person name="Ossowski S."/>
            <person name="Schneeberger K."/>
        </authorList>
    </citation>
    <scope>NUCLEOTIDE SEQUENCE [LARGE SCALE GENOMIC DNA]</scope>
    <source>
        <strain evidence="4">cv. Landsberg erecta</strain>
    </source>
</reference>
<accession>A0A178W0Y6</accession>
<protein>
    <submittedName>
        <fullName evidence="3">CLE8</fullName>
    </submittedName>
</protein>
<comment type="caution">
    <text evidence="3">The sequence shown here is derived from an EMBL/GenBank/DDBJ whole genome shotgun (WGS) entry which is preliminary data.</text>
</comment>
<evidence type="ECO:0000256" key="1">
    <source>
        <dbReference type="SAM" id="MobiDB-lite"/>
    </source>
</evidence>
<gene>
    <name evidence="3" type="ordered locus">AXX17_At1g61740</name>
</gene>
<name>A0A178W0Y6_ARATH</name>
<evidence type="ECO:0000313" key="3">
    <source>
        <dbReference type="EMBL" id="OAP12160.1"/>
    </source>
</evidence>
<sequence length="86" mass="9752">MKVLKRDSMLLLITLYFLLTTSMARQDPFLFGVEKDVVPAGTDLKQNKAKPHLPNLFRTMRRVPTGPNPLHHISPPQPGSLNYARN</sequence>
<dbReference type="EMBL" id="LUHQ01000001">
    <property type="protein sequence ID" value="OAP12160.1"/>
    <property type="molecule type" value="Genomic_DNA"/>
</dbReference>
<evidence type="ECO:0000256" key="2">
    <source>
        <dbReference type="SAM" id="SignalP"/>
    </source>
</evidence>
<keyword evidence="2" id="KW-0732">Signal</keyword>
<feature type="region of interest" description="Disordered" evidence="1">
    <location>
        <begin position="45"/>
        <end position="86"/>
    </location>
</feature>